<dbReference type="InterPro" id="IPR008538">
    <property type="entry name" value="Uma2"/>
</dbReference>
<organism evidence="2 3">
    <name type="scientific">Nocardiopsis rhodophaea</name>
    <dbReference type="NCBI Taxonomy" id="280238"/>
    <lineage>
        <taxon>Bacteria</taxon>
        <taxon>Bacillati</taxon>
        <taxon>Actinomycetota</taxon>
        <taxon>Actinomycetes</taxon>
        <taxon>Streptosporangiales</taxon>
        <taxon>Nocardiopsidaceae</taxon>
        <taxon>Nocardiopsis</taxon>
    </lineage>
</organism>
<feature type="domain" description="Putative restriction endonuclease" evidence="1">
    <location>
        <begin position="19"/>
        <end position="177"/>
    </location>
</feature>
<dbReference type="SUPFAM" id="SSF52980">
    <property type="entry name" value="Restriction endonuclease-like"/>
    <property type="match status" value="1"/>
</dbReference>
<protein>
    <submittedName>
        <fullName evidence="2">Uma2 family endonuclease</fullName>
    </submittedName>
</protein>
<dbReference type="InterPro" id="IPR012296">
    <property type="entry name" value="Nuclease_put_TT1808"/>
</dbReference>
<name>A0ABN2SWZ7_9ACTN</name>
<dbReference type="Gene3D" id="3.90.1570.10">
    <property type="entry name" value="tt1808, chain A"/>
    <property type="match status" value="1"/>
</dbReference>
<gene>
    <name evidence="2" type="ORF">GCM10009799_20040</name>
</gene>
<dbReference type="GO" id="GO:0004519">
    <property type="term" value="F:endonuclease activity"/>
    <property type="evidence" value="ECO:0007669"/>
    <property type="project" value="UniProtKB-KW"/>
</dbReference>
<keyword evidence="2" id="KW-0378">Hydrolase</keyword>
<evidence type="ECO:0000259" key="1">
    <source>
        <dbReference type="Pfam" id="PF05685"/>
    </source>
</evidence>
<dbReference type="EMBL" id="BAAAPC010000007">
    <property type="protein sequence ID" value="GAA1994039.1"/>
    <property type="molecule type" value="Genomic_DNA"/>
</dbReference>
<keyword evidence="2" id="KW-0540">Nuclease</keyword>
<dbReference type="CDD" id="cd06260">
    <property type="entry name" value="DUF820-like"/>
    <property type="match status" value="1"/>
</dbReference>
<keyword evidence="2" id="KW-0255">Endonuclease</keyword>
<dbReference type="PANTHER" id="PTHR34107:SF4">
    <property type="entry name" value="SLL1222 PROTEIN"/>
    <property type="match status" value="1"/>
</dbReference>
<comment type="caution">
    <text evidence="2">The sequence shown here is derived from an EMBL/GenBank/DDBJ whole genome shotgun (WGS) entry which is preliminary data.</text>
</comment>
<accession>A0ABN2SWZ7</accession>
<evidence type="ECO:0000313" key="3">
    <source>
        <dbReference type="Proteomes" id="UP001501585"/>
    </source>
</evidence>
<dbReference type="InterPro" id="IPR011335">
    <property type="entry name" value="Restrct_endonuc-II-like"/>
</dbReference>
<sequence>MAVMSIGKTEPPTRPLTIDDLARMPDDGRRHELVDGRLDVSPVPIFDHTLVDTRLSAHLTFAAPKGFIVMSGPGINFNADRTHHRIPDIAVIRSEEFENPYLTRPPLLAVEIVSPESVLRDNHTKRREYAEFGIESYWIINPAPEKTGLVELRLENGAYTEIAQIYGEEVFETDTPFPIKLVPHWLTAEGDEWRERLGGE</sequence>
<keyword evidence="3" id="KW-1185">Reference proteome</keyword>
<reference evidence="2 3" key="1">
    <citation type="journal article" date="2019" name="Int. J. Syst. Evol. Microbiol.">
        <title>The Global Catalogue of Microorganisms (GCM) 10K type strain sequencing project: providing services to taxonomists for standard genome sequencing and annotation.</title>
        <authorList>
            <consortium name="The Broad Institute Genomics Platform"/>
            <consortium name="The Broad Institute Genome Sequencing Center for Infectious Disease"/>
            <person name="Wu L."/>
            <person name="Ma J."/>
        </authorList>
    </citation>
    <scope>NUCLEOTIDE SEQUENCE [LARGE SCALE GENOMIC DNA]</scope>
    <source>
        <strain evidence="2 3">JCM 15313</strain>
    </source>
</reference>
<dbReference type="Pfam" id="PF05685">
    <property type="entry name" value="Uma2"/>
    <property type="match status" value="1"/>
</dbReference>
<dbReference type="RefSeq" id="WP_344100514.1">
    <property type="nucleotide sequence ID" value="NZ_BAAAPC010000007.1"/>
</dbReference>
<evidence type="ECO:0000313" key="2">
    <source>
        <dbReference type="EMBL" id="GAA1994039.1"/>
    </source>
</evidence>
<proteinExistence type="predicted"/>
<dbReference type="Proteomes" id="UP001501585">
    <property type="component" value="Unassembled WGS sequence"/>
</dbReference>
<dbReference type="PANTHER" id="PTHR34107">
    <property type="entry name" value="SLL0198 PROTEIN-RELATED"/>
    <property type="match status" value="1"/>
</dbReference>